<evidence type="ECO:0000313" key="7">
    <source>
        <dbReference type="Proteomes" id="UP000253664"/>
    </source>
</evidence>
<dbReference type="InterPro" id="IPR051283">
    <property type="entry name" value="Sec_Metabolite_Acyltrans"/>
</dbReference>
<comment type="pathway">
    <text evidence="1">Secondary metabolite biosynthesis.</text>
</comment>
<dbReference type="EMBL" id="LKCN02000006">
    <property type="protein sequence ID" value="RCI13405.1"/>
    <property type="molecule type" value="Genomic_DNA"/>
</dbReference>
<dbReference type="InterPro" id="IPR023213">
    <property type="entry name" value="CAT-like_dom_sf"/>
</dbReference>
<dbReference type="GO" id="GO:0016746">
    <property type="term" value="F:acyltransferase activity"/>
    <property type="evidence" value="ECO:0007669"/>
    <property type="project" value="UniProtKB-KW"/>
</dbReference>
<evidence type="ECO:0000256" key="1">
    <source>
        <dbReference type="ARBA" id="ARBA00005179"/>
    </source>
</evidence>
<keyword evidence="5" id="KW-0732">Signal</keyword>
<dbReference type="PANTHER" id="PTHR31896">
    <property type="entry name" value="FAMILY REGULATORY PROTEIN, PUTATIVE (AFU_ORTHOLOGUE AFUA_3G14730)-RELATED"/>
    <property type="match status" value="1"/>
</dbReference>
<dbReference type="Gene3D" id="3.30.559.10">
    <property type="entry name" value="Chloramphenicol acetyltransferase-like domain"/>
    <property type="match status" value="2"/>
</dbReference>
<dbReference type="OrthoDB" id="21502at2759"/>
<comment type="similarity">
    <text evidence="2">Belongs to the plant acyltransferase family.</text>
</comment>
<dbReference type="Proteomes" id="UP000253664">
    <property type="component" value="Unassembled WGS sequence"/>
</dbReference>
<accession>A0A367LG56</accession>
<protein>
    <submittedName>
        <fullName evidence="6">Uncharacterized protein</fullName>
    </submittedName>
</protein>
<sequence length="598" mass="65785">MKLHLAILATRGAVAAVFNQLCLELCSNAKMFDCHTILISPGDCENLDSVPRSGRLRSRGFCLVYQQEGCVGDSAVIDWVGFSAMFPFEREKEKKDAMDDDSIIYAYPLHPLDRLSGTRNIFVSWVMRFNDVLDADKLHQSLSRLLELGDWRKLGGRIRRGKDGKLKIHSPAQFGSLLPAIAFGHDDLSDSSIEQHRVASLLPKPTRDPFIGDSSFNDVFRPLSGLAMMPQTLDDIIRTEAPPLSLHVSSFSDATVVALSYPHVLTDAFGLRSLLSSWSLVLAGRETQVPALRGATTDLLREAVRRSEAGEAPGGVRPETHVLESIRLGKLAKTKMLLRLAAERMKKPEPQQRVIFLPEALVTRLQQTTSSISTGDILVAWLVRGIATAAVSPKPPPPVTLISAANARFHLPSAVKPDEALAQNMVFMTHTPLTREQTAGPLEGIARAFRSQIQAQTTEPQLLGLLRSTYRALDAGQEPLDVYGETSAVPMLVNDLTDVDVYGAVDFAPAVVKRGDTTTWADNPPGTVVYCHLQSRLVNDQKMANPFDNRFALLLGQAFEAIDVCRDIKIHPPARLMQLYQPVEASGEILDLECLEQF</sequence>
<reference evidence="6 7" key="1">
    <citation type="journal article" date="2015" name="BMC Genomics">
        <title>Insights from the genome of Ophiocordyceps polyrhachis-furcata to pathogenicity and host specificity in insect fungi.</title>
        <authorList>
            <person name="Wichadakul D."/>
            <person name="Kobmoo N."/>
            <person name="Ingsriswang S."/>
            <person name="Tangphatsornruang S."/>
            <person name="Chantasingh D."/>
            <person name="Luangsa-ard J.J."/>
            <person name="Eurwilaichitr L."/>
        </authorList>
    </citation>
    <scope>NUCLEOTIDE SEQUENCE [LARGE SCALE GENOMIC DNA]</scope>
    <source>
        <strain evidence="6 7">BCC 54312</strain>
    </source>
</reference>
<evidence type="ECO:0000256" key="2">
    <source>
        <dbReference type="ARBA" id="ARBA00009861"/>
    </source>
</evidence>
<keyword evidence="3" id="KW-0808">Transferase</keyword>
<keyword evidence="7" id="KW-1185">Reference proteome</keyword>
<organism evidence="6 7">
    <name type="scientific">Ophiocordyceps polyrhachis-furcata BCC 54312</name>
    <dbReference type="NCBI Taxonomy" id="1330021"/>
    <lineage>
        <taxon>Eukaryota</taxon>
        <taxon>Fungi</taxon>
        <taxon>Dikarya</taxon>
        <taxon>Ascomycota</taxon>
        <taxon>Pezizomycotina</taxon>
        <taxon>Sordariomycetes</taxon>
        <taxon>Hypocreomycetidae</taxon>
        <taxon>Hypocreales</taxon>
        <taxon>Ophiocordycipitaceae</taxon>
        <taxon>Ophiocordyceps</taxon>
    </lineage>
</organism>
<dbReference type="AlphaFoldDB" id="A0A367LG56"/>
<dbReference type="STRING" id="1330021.A0A367LG56"/>
<evidence type="ECO:0000256" key="5">
    <source>
        <dbReference type="SAM" id="SignalP"/>
    </source>
</evidence>
<name>A0A367LG56_9HYPO</name>
<feature type="chain" id="PRO_5016678284" evidence="5">
    <location>
        <begin position="16"/>
        <end position="598"/>
    </location>
</feature>
<proteinExistence type="inferred from homology"/>
<evidence type="ECO:0000256" key="4">
    <source>
        <dbReference type="ARBA" id="ARBA00023315"/>
    </source>
</evidence>
<gene>
    <name evidence="6" type="ORF">L249_5584</name>
</gene>
<dbReference type="PANTHER" id="PTHR31896:SF69">
    <property type="entry name" value="FAMILY REGULATORY PROTEIN, PUTATIVE (AFU_ORTHOLOGUE AFUA_3G14730)-RELATED"/>
    <property type="match status" value="1"/>
</dbReference>
<feature type="signal peptide" evidence="5">
    <location>
        <begin position="1"/>
        <end position="15"/>
    </location>
</feature>
<keyword evidence="4" id="KW-0012">Acyltransferase</keyword>
<evidence type="ECO:0000313" key="6">
    <source>
        <dbReference type="EMBL" id="RCI13405.1"/>
    </source>
</evidence>
<comment type="caution">
    <text evidence="6">The sequence shown here is derived from an EMBL/GenBank/DDBJ whole genome shotgun (WGS) entry which is preliminary data.</text>
</comment>
<evidence type="ECO:0000256" key="3">
    <source>
        <dbReference type="ARBA" id="ARBA00022679"/>
    </source>
</evidence>